<accession>A0AA88DQP4</accession>
<gene>
    <name evidence="3" type="ORF">TIFTF001_028961</name>
</gene>
<keyword evidence="4" id="KW-1185">Reference proteome</keyword>
<dbReference type="AlphaFoldDB" id="A0AA88DQP4"/>
<comment type="caution">
    <text evidence="3">The sequence shown here is derived from an EMBL/GenBank/DDBJ whole genome shotgun (WGS) entry which is preliminary data.</text>
</comment>
<evidence type="ECO:0000313" key="3">
    <source>
        <dbReference type="EMBL" id="GMN59862.1"/>
    </source>
</evidence>
<keyword evidence="2" id="KW-1133">Transmembrane helix</keyword>
<sequence length="179" mass="20549">MGLEKEAGIDGKKEIKRPDDDHQDPNIDHDHDQQHKMNINHGDQQVQNQDDDQDKALSGQKKPLNVPPNTNKNKRKGVDMIDDDFSSIATPKRQRGLSLSSNSPKTTLPTDHLHLLKTPKLLPRNRPPIPRRHTSQIQDVLQGAELRTYEDMICYGHFVVLQLLFFMLTTEFGTIYIPW</sequence>
<feature type="compositionally biased region" description="Polar residues" evidence="1">
    <location>
        <begin position="97"/>
        <end position="109"/>
    </location>
</feature>
<dbReference type="Proteomes" id="UP001187192">
    <property type="component" value="Unassembled WGS sequence"/>
</dbReference>
<organism evidence="3 4">
    <name type="scientific">Ficus carica</name>
    <name type="common">Common fig</name>
    <dbReference type="NCBI Taxonomy" id="3494"/>
    <lineage>
        <taxon>Eukaryota</taxon>
        <taxon>Viridiplantae</taxon>
        <taxon>Streptophyta</taxon>
        <taxon>Embryophyta</taxon>
        <taxon>Tracheophyta</taxon>
        <taxon>Spermatophyta</taxon>
        <taxon>Magnoliopsida</taxon>
        <taxon>eudicotyledons</taxon>
        <taxon>Gunneridae</taxon>
        <taxon>Pentapetalae</taxon>
        <taxon>rosids</taxon>
        <taxon>fabids</taxon>
        <taxon>Rosales</taxon>
        <taxon>Moraceae</taxon>
        <taxon>Ficeae</taxon>
        <taxon>Ficus</taxon>
    </lineage>
</organism>
<feature type="compositionally biased region" description="Basic and acidic residues" evidence="1">
    <location>
        <begin position="1"/>
        <end position="35"/>
    </location>
</feature>
<name>A0AA88DQP4_FICCA</name>
<reference evidence="3" key="1">
    <citation type="submission" date="2023-07" db="EMBL/GenBank/DDBJ databases">
        <title>draft genome sequence of fig (Ficus carica).</title>
        <authorList>
            <person name="Takahashi T."/>
            <person name="Nishimura K."/>
        </authorList>
    </citation>
    <scope>NUCLEOTIDE SEQUENCE</scope>
</reference>
<evidence type="ECO:0000313" key="4">
    <source>
        <dbReference type="Proteomes" id="UP001187192"/>
    </source>
</evidence>
<keyword evidence="2" id="KW-0812">Transmembrane</keyword>
<keyword evidence="2" id="KW-0472">Membrane</keyword>
<proteinExistence type="predicted"/>
<evidence type="ECO:0000256" key="2">
    <source>
        <dbReference type="SAM" id="Phobius"/>
    </source>
</evidence>
<dbReference type="EMBL" id="BTGU01000092">
    <property type="protein sequence ID" value="GMN59862.1"/>
    <property type="molecule type" value="Genomic_DNA"/>
</dbReference>
<protein>
    <submittedName>
        <fullName evidence="3">Uncharacterized protein</fullName>
    </submittedName>
</protein>
<evidence type="ECO:0000256" key="1">
    <source>
        <dbReference type="SAM" id="MobiDB-lite"/>
    </source>
</evidence>
<feature type="region of interest" description="Disordered" evidence="1">
    <location>
        <begin position="1"/>
        <end position="110"/>
    </location>
</feature>
<feature type="transmembrane region" description="Helical" evidence="2">
    <location>
        <begin position="155"/>
        <end position="177"/>
    </location>
</feature>